<accession>D9PNI2</accession>
<reference evidence="1" key="2">
    <citation type="journal article" date="2011" name="Microb. Ecol.">
        <title>Taxonomic and Functional Metagenomic Profiling of the Microbial Community in the Anoxic Sediment of a Sub-saline Shallow Lake (Laguna de Carrizo, Central Spain).</title>
        <authorList>
            <person name="Ferrer M."/>
            <person name="Guazzaroni M.E."/>
            <person name="Richter M."/>
            <person name="Garcia-Salamanca A."/>
            <person name="Yarza P."/>
            <person name="Suarez-Suarez A."/>
            <person name="Solano J."/>
            <person name="Alcaide M."/>
            <person name="van Dillewijn P."/>
            <person name="Molina-Henares M.A."/>
            <person name="Lopez-Cortes N."/>
            <person name="Al-Ramahi Y."/>
            <person name="Guerrero C."/>
            <person name="Acosta A."/>
            <person name="de Eugenio L.I."/>
            <person name="Martinez V."/>
            <person name="Marques S."/>
            <person name="Rojo F."/>
            <person name="Santero E."/>
            <person name="Genilloud O."/>
            <person name="Perez-Perez J."/>
            <person name="Rossello-Mora R."/>
            <person name="Ramos J.L."/>
        </authorList>
    </citation>
    <scope>NUCLEOTIDE SEQUENCE</scope>
</reference>
<dbReference type="AlphaFoldDB" id="D9PNI2"/>
<reference evidence="1" key="1">
    <citation type="submission" date="2010-07" db="EMBL/GenBank/DDBJ databases">
        <authorList>
            <consortium name="CONSOLIDER consortium CSD2007-00005"/>
            <person name="Guazzaroni M.-E."/>
            <person name="Richter M."/>
            <person name="Garcia-Salamanca A."/>
            <person name="Yarza P."/>
            <person name="Ferrer M."/>
        </authorList>
    </citation>
    <scope>NUCLEOTIDE SEQUENCE</scope>
</reference>
<name>D9PNI2_9ZZZZ</name>
<feature type="non-terminal residue" evidence="1">
    <location>
        <position position="109"/>
    </location>
</feature>
<dbReference type="EMBL" id="ADZX01000966">
    <property type="protein sequence ID" value="EFK94877.1"/>
    <property type="molecule type" value="Genomic_DNA"/>
</dbReference>
<proteinExistence type="predicted"/>
<organism evidence="1">
    <name type="scientific">sediment metagenome</name>
    <dbReference type="NCBI Taxonomy" id="749907"/>
    <lineage>
        <taxon>unclassified sequences</taxon>
        <taxon>metagenomes</taxon>
        <taxon>ecological metagenomes</taxon>
    </lineage>
</organism>
<sequence>MRPCGLTTREPFVQVISRQPQRAPDGAPVHYERHRPEQTTLYRPVQQHAASFVAHTEASTGAELPRFINDEFKAFVECGILAHGFPEAALRRMRARQAAGLQLQAPRVL</sequence>
<protein>
    <submittedName>
        <fullName evidence="1">Truncated transposase</fullName>
    </submittedName>
</protein>
<gene>
    <name evidence="1" type="ORF">LDC_3115</name>
</gene>
<comment type="caution">
    <text evidence="1">The sequence shown here is derived from an EMBL/GenBank/DDBJ whole genome shotgun (WGS) entry which is preliminary data.</text>
</comment>
<evidence type="ECO:0000313" key="1">
    <source>
        <dbReference type="EMBL" id="EFK94877.1"/>
    </source>
</evidence>